<evidence type="ECO:0000256" key="1">
    <source>
        <dbReference type="SAM" id="MobiDB-lite"/>
    </source>
</evidence>
<dbReference type="RefSeq" id="WP_189893131.1">
    <property type="nucleotide sequence ID" value="NZ_BMVN01000038.1"/>
</dbReference>
<gene>
    <name evidence="3" type="ORF">GCM10010345_72620</name>
</gene>
<keyword evidence="4" id="KW-1185">Reference proteome</keyword>
<feature type="region of interest" description="Disordered" evidence="1">
    <location>
        <begin position="616"/>
        <end position="637"/>
    </location>
</feature>
<dbReference type="SUPFAM" id="SSF52540">
    <property type="entry name" value="P-loop containing nucleoside triphosphate hydrolases"/>
    <property type="match status" value="1"/>
</dbReference>
<accession>A0ABQ3D401</accession>
<evidence type="ECO:0000313" key="3">
    <source>
        <dbReference type="EMBL" id="GHA57624.1"/>
    </source>
</evidence>
<feature type="compositionally biased region" description="Acidic residues" evidence="1">
    <location>
        <begin position="616"/>
        <end position="626"/>
    </location>
</feature>
<protein>
    <recommendedName>
        <fullName evidence="2">pPIWI-RE three-gene island domain-containing protein</fullName>
    </recommendedName>
</protein>
<feature type="compositionally biased region" description="Basic and acidic residues" evidence="1">
    <location>
        <begin position="716"/>
        <end position="725"/>
    </location>
</feature>
<comment type="caution">
    <text evidence="3">The sequence shown here is derived from an EMBL/GenBank/DDBJ whole genome shotgun (WGS) entry which is preliminary data.</text>
</comment>
<feature type="region of interest" description="Disordered" evidence="1">
    <location>
        <begin position="401"/>
        <end position="423"/>
    </location>
</feature>
<feature type="region of interest" description="Disordered" evidence="1">
    <location>
        <begin position="701"/>
        <end position="725"/>
    </location>
</feature>
<dbReference type="EMBL" id="BMVN01000038">
    <property type="protein sequence ID" value="GHA57624.1"/>
    <property type="molecule type" value="Genomic_DNA"/>
</dbReference>
<dbReference type="Pfam" id="PF18155">
    <property type="entry name" value="pPIWI_RE_Z"/>
    <property type="match status" value="1"/>
</dbReference>
<reference evidence="4" key="1">
    <citation type="journal article" date="2019" name="Int. J. Syst. Evol. Microbiol.">
        <title>The Global Catalogue of Microorganisms (GCM) 10K type strain sequencing project: providing services to taxonomists for standard genome sequencing and annotation.</title>
        <authorList>
            <consortium name="The Broad Institute Genomics Platform"/>
            <consortium name="The Broad Institute Genome Sequencing Center for Infectious Disease"/>
            <person name="Wu L."/>
            <person name="Ma J."/>
        </authorList>
    </citation>
    <scope>NUCLEOTIDE SEQUENCE [LARGE SCALE GENOMIC DNA]</scope>
    <source>
        <strain evidence="4">JCM 4733</strain>
    </source>
</reference>
<organism evidence="3 4">
    <name type="scientific">Streptomyces canarius</name>
    <dbReference type="NCBI Taxonomy" id="285453"/>
    <lineage>
        <taxon>Bacteria</taxon>
        <taxon>Bacillati</taxon>
        <taxon>Actinomycetota</taxon>
        <taxon>Actinomycetes</taxon>
        <taxon>Kitasatosporales</taxon>
        <taxon>Streptomycetaceae</taxon>
        <taxon>Streptomyces</taxon>
    </lineage>
</organism>
<dbReference type="Proteomes" id="UP000653644">
    <property type="component" value="Unassembled WGS sequence"/>
</dbReference>
<dbReference type="InterPro" id="IPR055254">
    <property type="entry name" value="pPIWI_RE_Z"/>
</dbReference>
<name>A0ABQ3D401_9ACTN</name>
<evidence type="ECO:0000313" key="4">
    <source>
        <dbReference type="Proteomes" id="UP000653644"/>
    </source>
</evidence>
<feature type="domain" description="pPIWI-RE three-gene island" evidence="2">
    <location>
        <begin position="24"/>
        <end position="186"/>
    </location>
</feature>
<sequence length="1256" mass="137734">MRDRSSWYQPVVAALGPWPEEHARTRPALLCQVELALRLMETVAPGHAADGAWTLLGGYGLAFARAAKLSVGEAEQVALAAARHLLWPMRRGRMWRQSLDAYLQLPERLRAYRVPAAGEPAYRLPLVVAADRFAAYDEALAHLPGFTVKPLEQAAAGEHRFMDRRHRRTSVTIPADLVRDPLPGHSLTTERPATAGPLDVPLSELAHVARWMDEEEWRRGRRAGNWAQRLNDLDLDTRDGTAFAPASALPLDRLTHLVGMVGAGKSTLMTLLAVWGHHNGLRTTLVVGDLAEQLTLTELFRGLGLSAAPIQGGTTRPQHTQRLHRRLAARGAHSLLAHTDAAFRHLSTACPLDALRALDTSEPLRYNDAPCGGLHPVRPAAHSGDAPDGLAVEHAVRALERARGAAGSRPPEDDSDEEEEWGTPHACPLWSACPRHSAARDLVDALIWVANPASLVQTPVPSQLNAERLRYLELACLRSDIVVVDEADRVQMQLDQMFAPSATLVTTGVSESWLDQLQTHEIAELARQGRLQLSDQDVERWSAALDIVGSAADRLYAMLIDDEGLRNWAQIDYFSAWTLQEKLLNAWYPLTPGRSVRHPDGTEAGDVEDESALYEGEGDVEGDGENEPGQQGLPEPEVPWAHRRGEITGFFDTFRDDPLGGRGPYLTPADDLTALAHDVLHTLDEKRTRGRVRALLDSFLVGAPGPQQRPPSAARQGREPAREEVPLTEEWRELNARRMEFTLVLAALHQRLDRVTFLWPQVEAALRLDAASHELTRRPPLDYAPLLPEAPMGNVLGFQYLIDERAAARDKDGRRTGTLRFFRCAGVGRELLLGLPQLGADPGRGKAGPHVLLMSGTSWAGTSTRAHVLAPVRAVLKPQSKALRSIRDTVFRTEFVHDAAGQPIRLSGQDPDKREDVLRLMIDRLARPRRDGTTSPLQGELAQIPDERRRRALLLVGSYAEAGVAAAALDEIPRWRGRVRVLAADDAELEAAVDGAASAGSLTRSTGAVRRGDLASFAEDPDAELLVAPLLAVERGHNILTIPQRPGEERVAAFGTVFFLVRPHPRPDDLSLAVFAINDWASRFVRGHLTSPEGTFGELVTEADGLDAAGGTFRTVARRVWRHVLSRPYVYSSLSDDEKESFVWDQLVTIWQVIGRLVRGGVPARVVFVDAAFAPRLAAAQAPVADRSRRSGTSDPGLLVRLRDVLDPYFTGTGTADTTDGTDPDPADIELVKLLYRPLYEALCDLGAPPRPRGTE</sequence>
<evidence type="ECO:0000259" key="2">
    <source>
        <dbReference type="Pfam" id="PF18155"/>
    </source>
</evidence>
<proteinExistence type="predicted"/>
<dbReference type="InterPro" id="IPR027417">
    <property type="entry name" value="P-loop_NTPase"/>
</dbReference>